<keyword evidence="2" id="KW-0119">Carbohydrate metabolism</keyword>
<accession>A0AAI8Z0J0</accession>
<dbReference type="EMBL" id="CAVMBE010000034">
    <property type="protein sequence ID" value="CAK4030020.1"/>
    <property type="molecule type" value="Genomic_DNA"/>
</dbReference>
<dbReference type="InterPro" id="IPR013319">
    <property type="entry name" value="GH11/12"/>
</dbReference>
<keyword evidence="2" id="KW-0326">Glycosidase</keyword>
<dbReference type="InterPro" id="IPR013320">
    <property type="entry name" value="ConA-like_dom_sf"/>
</dbReference>
<evidence type="ECO:0000256" key="1">
    <source>
        <dbReference type="ARBA" id="ARBA00005519"/>
    </source>
</evidence>
<dbReference type="InterPro" id="IPR002594">
    <property type="entry name" value="GH12"/>
</dbReference>
<dbReference type="GO" id="GO:0000272">
    <property type="term" value="P:polysaccharide catabolic process"/>
    <property type="evidence" value="ECO:0007669"/>
    <property type="project" value="UniProtKB-KW"/>
</dbReference>
<keyword evidence="5" id="KW-1185">Reference proteome</keyword>
<keyword evidence="2" id="KW-0624">Polysaccharide degradation</keyword>
<sequence length="264" mass="27643">MKRWTASITAAAALASLAAAAPMSTSTQEQYSSSSNCEQYGSVPTGVYTVYNNLWGQSNANSGSQCFSVTSLSSDVLAWSTTWSWTGGANDVKSYANAVLTSLTSSSPQLSSVKSMKSEWDWSYNGTDLVADVAYDMFTSSTSGGSEEYEIMVWLAALGGAGPISAKYGSDGNATSIATTTLCGTSWNLYKGSNGAQTVFSFVPADGSHVTNFSGDVLQFFTYLISDQGFEKAQYLVSAGAGTEAFTGSEAAFTTNKYSLSVVA</sequence>
<gene>
    <name evidence="4" type="ORF">LECACI_7A005370</name>
</gene>
<comment type="similarity">
    <text evidence="1 2">Belongs to the glycosyl hydrolase 12 (cellulase H) family.</text>
</comment>
<dbReference type="SUPFAM" id="SSF49899">
    <property type="entry name" value="Concanavalin A-like lectins/glucanases"/>
    <property type="match status" value="1"/>
</dbReference>
<keyword evidence="3" id="KW-0732">Signal</keyword>
<dbReference type="Gene3D" id="2.60.120.180">
    <property type="match status" value="1"/>
</dbReference>
<evidence type="ECO:0000313" key="4">
    <source>
        <dbReference type="EMBL" id="CAK4030020.1"/>
    </source>
</evidence>
<protein>
    <submittedName>
        <fullName evidence="4">Glycoside hydrolase family 12</fullName>
    </submittedName>
</protein>
<dbReference type="PANTHER" id="PTHR34002">
    <property type="entry name" value="BLR1656 PROTEIN"/>
    <property type="match status" value="1"/>
</dbReference>
<dbReference type="Pfam" id="PF01670">
    <property type="entry name" value="Glyco_hydro_12"/>
    <property type="match status" value="1"/>
</dbReference>
<organism evidence="4 5">
    <name type="scientific">Lecanosticta acicola</name>
    <dbReference type="NCBI Taxonomy" id="111012"/>
    <lineage>
        <taxon>Eukaryota</taxon>
        <taxon>Fungi</taxon>
        <taxon>Dikarya</taxon>
        <taxon>Ascomycota</taxon>
        <taxon>Pezizomycotina</taxon>
        <taxon>Dothideomycetes</taxon>
        <taxon>Dothideomycetidae</taxon>
        <taxon>Mycosphaerellales</taxon>
        <taxon>Mycosphaerellaceae</taxon>
        <taxon>Lecanosticta</taxon>
    </lineage>
</organism>
<dbReference type="Proteomes" id="UP001296104">
    <property type="component" value="Unassembled WGS sequence"/>
</dbReference>
<comment type="caution">
    <text evidence="4">The sequence shown here is derived from an EMBL/GenBank/DDBJ whole genome shotgun (WGS) entry which is preliminary data.</text>
</comment>
<feature type="signal peptide" evidence="3">
    <location>
        <begin position="1"/>
        <end position="20"/>
    </location>
</feature>
<keyword evidence="2 4" id="KW-0378">Hydrolase</keyword>
<evidence type="ECO:0000256" key="2">
    <source>
        <dbReference type="RuleBase" id="RU361163"/>
    </source>
</evidence>
<dbReference type="AlphaFoldDB" id="A0AAI8Z0J0"/>
<dbReference type="GO" id="GO:0008810">
    <property type="term" value="F:cellulase activity"/>
    <property type="evidence" value="ECO:0007669"/>
    <property type="project" value="InterPro"/>
</dbReference>
<feature type="chain" id="PRO_5042565156" evidence="3">
    <location>
        <begin position="21"/>
        <end position="264"/>
    </location>
</feature>
<dbReference type="PANTHER" id="PTHR34002:SF9">
    <property type="entry name" value="XYLOGLUCAN-SPECIFIC ENDO-BETA-1,4-GLUCANASE A"/>
    <property type="match status" value="1"/>
</dbReference>
<evidence type="ECO:0000256" key="3">
    <source>
        <dbReference type="SAM" id="SignalP"/>
    </source>
</evidence>
<name>A0AAI8Z0J0_9PEZI</name>
<evidence type="ECO:0000313" key="5">
    <source>
        <dbReference type="Proteomes" id="UP001296104"/>
    </source>
</evidence>
<proteinExistence type="inferred from homology"/>
<reference evidence="4" key="1">
    <citation type="submission" date="2023-11" db="EMBL/GenBank/DDBJ databases">
        <authorList>
            <person name="Alioto T."/>
            <person name="Alioto T."/>
            <person name="Gomez Garrido J."/>
        </authorList>
    </citation>
    <scope>NUCLEOTIDE SEQUENCE</scope>
</reference>